<feature type="compositionally biased region" description="Low complexity" evidence="1">
    <location>
        <begin position="200"/>
        <end position="220"/>
    </location>
</feature>
<dbReference type="Proteomes" id="UP001211907">
    <property type="component" value="Unassembled WGS sequence"/>
</dbReference>
<dbReference type="EMBL" id="JADGJH010004143">
    <property type="protein sequence ID" value="KAJ3087048.1"/>
    <property type="molecule type" value="Genomic_DNA"/>
</dbReference>
<organism evidence="2 3">
    <name type="scientific">Physocladia obscura</name>
    <dbReference type="NCBI Taxonomy" id="109957"/>
    <lineage>
        <taxon>Eukaryota</taxon>
        <taxon>Fungi</taxon>
        <taxon>Fungi incertae sedis</taxon>
        <taxon>Chytridiomycota</taxon>
        <taxon>Chytridiomycota incertae sedis</taxon>
        <taxon>Chytridiomycetes</taxon>
        <taxon>Chytridiales</taxon>
        <taxon>Chytriomycetaceae</taxon>
        <taxon>Physocladia</taxon>
    </lineage>
</organism>
<feature type="region of interest" description="Disordered" evidence="1">
    <location>
        <begin position="366"/>
        <end position="397"/>
    </location>
</feature>
<feature type="compositionally biased region" description="Acidic residues" evidence="1">
    <location>
        <begin position="59"/>
        <end position="73"/>
    </location>
</feature>
<proteinExistence type="predicted"/>
<comment type="caution">
    <text evidence="2">The sequence shown here is derived from an EMBL/GenBank/DDBJ whole genome shotgun (WGS) entry which is preliminary data.</text>
</comment>
<protein>
    <submittedName>
        <fullName evidence="2">Uncharacterized protein</fullName>
    </submittedName>
</protein>
<feature type="region of interest" description="Disordered" evidence="1">
    <location>
        <begin position="186"/>
        <end position="222"/>
    </location>
</feature>
<name>A0AAD5SQC8_9FUNG</name>
<feature type="compositionally biased region" description="Low complexity" evidence="1">
    <location>
        <begin position="384"/>
        <end position="397"/>
    </location>
</feature>
<accession>A0AAD5SQC8</accession>
<gene>
    <name evidence="2" type="ORF">HK100_008494</name>
</gene>
<dbReference type="AlphaFoldDB" id="A0AAD5SQC8"/>
<feature type="compositionally biased region" description="Low complexity" evidence="1">
    <location>
        <begin position="49"/>
        <end position="58"/>
    </location>
</feature>
<reference evidence="2" key="1">
    <citation type="submission" date="2020-05" db="EMBL/GenBank/DDBJ databases">
        <title>Phylogenomic resolution of chytrid fungi.</title>
        <authorList>
            <person name="Stajich J.E."/>
            <person name="Amses K."/>
            <person name="Simmons R."/>
            <person name="Seto K."/>
            <person name="Myers J."/>
            <person name="Bonds A."/>
            <person name="Quandt C.A."/>
            <person name="Barry K."/>
            <person name="Liu P."/>
            <person name="Grigoriev I."/>
            <person name="Longcore J.E."/>
            <person name="James T.Y."/>
        </authorList>
    </citation>
    <scope>NUCLEOTIDE SEQUENCE</scope>
    <source>
        <strain evidence="2">JEL0513</strain>
    </source>
</reference>
<feature type="compositionally biased region" description="Basic residues" evidence="1">
    <location>
        <begin position="88"/>
        <end position="103"/>
    </location>
</feature>
<feature type="compositionally biased region" description="Low complexity" evidence="1">
    <location>
        <begin position="74"/>
        <end position="87"/>
    </location>
</feature>
<feature type="region of interest" description="Disordered" evidence="1">
    <location>
        <begin position="49"/>
        <end position="108"/>
    </location>
</feature>
<keyword evidence="3" id="KW-1185">Reference proteome</keyword>
<sequence>MSLCCCGLSLPALFGRGRTGGAAGSVPVFDYDYDYDYADDVDVGVVGANGTDSGTDTGTDTDTDADADADSDGDNNNNNNNNSATANTRRRPRRRHRDRHRASHANSGSNAGWAWWARLFRRDGAPTSTSNYYRPLRASLDSDHNDNTDSPLNIGNVPANNTITIPDNHIPAQQQQQQPPPLLVFPAESTSLSDYDNDLPSAASPPLSNAASPKPNPNSSIAQYQSTVTNPLFPSVGFVKHSAASNSRQRLLDEMTADFATYEPAHALYHHNGDDDTDNDDANPNIPVWSEIASAANNLDHGSSWQKPLQITSIISPPPLHNIHDNHLISSDLFSTPFASSTTVANTTTTSVTAAAGSAVFMTPLPNTPPPGNEANWDSRSVKSASNGLSSNSGSNGVHTADAGVVVGFSIDPLLEHDGGGFADY</sequence>
<evidence type="ECO:0000256" key="1">
    <source>
        <dbReference type="SAM" id="MobiDB-lite"/>
    </source>
</evidence>
<evidence type="ECO:0000313" key="2">
    <source>
        <dbReference type="EMBL" id="KAJ3087048.1"/>
    </source>
</evidence>
<evidence type="ECO:0000313" key="3">
    <source>
        <dbReference type="Proteomes" id="UP001211907"/>
    </source>
</evidence>